<keyword evidence="13 17" id="KW-0793">Thylakoid</keyword>
<feature type="transmembrane region" description="Helical" evidence="17">
    <location>
        <begin position="293"/>
        <end position="311"/>
    </location>
</feature>
<feature type="domain" description="NADH:quinone oxidoreductase/Mrp antiporter transmembrane" evidence="19">
    <location>
        <begin position="143"/>
        <end position="438"/>
    </location>
</feature>
<dbReference type="PRINTS" id="PR01435">
    <property type="entry name" value="NPOXDRDTASE5"/>
</dbReference>
<dbReference type="Pfam" id="PF00662">
    <property type="entry name" value="Proton_antipo_N"/>
    <property type="match status" value="1"/>
</dbReference>
<dbReference type="InterPro" id="IPR002128">
    <property type="entry name" value="NADH_UbQ_OxRdtase_chlpt_su5_C"/>
</dbReference>
<evidence type="ECO:0000256" key="13">
    <source>
        <dbReference type="ARBA" id="ARBA00023078"/>
    </source>
</evidence>
<comment type="caution">
    <text evidence="17">Lacks conserved residue(s) required for the propagation of feature annotation.</text>
</comment>
<feature type="transmembrane region" description="Helical" evidence="17">
    <location>
        <begin position="262"/>
        <end position="281"/>
    </location>
</feature>
<feature type="transmembrane region" description="Helical" evidence="17">
    <location>
        <begin position="706"/>
        <end position="725"/>
    </location>
</feature>
<feature type="domain" description="NADH-Ubiquinone oxidoreductase (complex I) chain 5 N-terminal" evidence="20">
    <location>
        <begin position="75"/>
        <end position="124"/>
    </location>
</feature>
<sequence length="726" mass="77967">MELSYECAWIVPSRPFVTSGLIGLASFLFPKATKSLRRIRAMLSVLSLAAAMSVSIATFWQQVTGRSTFEYSWSWIPNDDISPKIGFSVDSLTSITSISVTTIGVLVMIYSDSHMRHDQGYVRFPVYLSFSTASTSGLVFSPNPIQIHVFRELVGMCSYSPIGFWFARPSAANACQKAFATNRTGDFGLLLGILGTYWITGSFEIRESCDRFSELIDNNSAGSSLANTCAPLPFLGPVSKSAQSPLHVWLPDATEGPTPISALIHAATMVAAGIFFVARMLELFETLPLSMNVISWIGGITALLGATIALAQKDIKKGLAYSTMSQLGYMMLALGLGAYKPSLFHLITHAHPKALLFPGSGSVIHSMERVVGYSPNRSQNMSPTGGSRKYMPITGITFLSGTLSLCGIPPLARFRSKDEIIAKSWLRSFPPGCIASFTAVPTAFYMFRIYLLTFEGNFRAGGGTNSSHSSMNSVIRSNTKTIATSGDGYDVPPPPRDEGVDSAGGYDGEDSVDRKVSAESNIRSESLYPKESDVSMVLPSVVLSIPTSLVGSIGVNLAGGETGPDLLSGWLTPLAGFSEDNNNPENLVQLLIDSAGSVGLSLAGISISYVIYGPISSHTQPCGDIDPFAKQSMGSFNRLIGDWSHNRGYIDHYYDILLVRGIRFLGELTLLFDQWVIDGIINGTGILSSIGGESARYGEGGRVSSYSFGLMIGIILLLTAFVSLVS</sequence>
<evidence type="ECO:0000256" key="3">
    <source>
        <dbReference type="ARBA" id="ARBA00008200"/>
    </source>
</evidence>
<keyword evidence="12 17" id="KW-0520">NAD</keyword>
<feature type="transmembrane region" description="Helical" evidence="17">
    <location>
        <begin position="41"/>
        <end position="60"/>
    </location>
</feature>
<name>A0A385GP90_9MONI</name>
<evidence type="ECO:0000256" key="4">
    <source>
        <dbReference type="ARBA" id="ARBA00011199"/>
    </source>
</evidence>
<dbReference type="PANTHER" id="PTHR42829:SF2">
    <property type="entry name" value="NADH-UBIQUINONE OXIDOREDUCTASE CHAIN 5"/>
    <property type="match status" value="1"/>
</dbReference>
<comment type="subcellular location">
    <subcellularLocation>
        <location evidence="2 17">Plastid</location>
        <location evidence="2 17">Chloroplast thylakoid membrane</location>
        <topology evidence="2 17">Multi-pass membrane protein</topology>
    </subcellularLocation>
</comment>
<keyword evidence="17 22" id="KW-0150">Chloroplast</keyword>
<evidence type="ECO:0000256" key="12">
    <source>
        <dbReference type="ARBA" id="ARBA00023027"/>
    </source>
</evidence>
<evidence type="ECO:0000256" key="6">
    <source>
        <dbReference type="ARBA" id="ARBA00022692"/>
    </source>
</evidence>
<keyword evidence="14 17" id="KW-0472">Membrane</keyword>
<organism evidence="22">
    <name type="scientific">Dipteris conjugata</name>
    <dbReference type="NCBI Taxonomy" id="32108"/>
    <lineage>
        <taxon>Eukaryota</taxon>
        <taxon>Viridiplantae</taxon>
        <taxon>Streptophyta</taxon>
        <taxon>Embryophyta</taxon>
        <taxon>Tracheophyta</taxon>
        <taxon>Polypodiopsida</taxon>
        <taxon>Polypodiidae</taxon>
        <taxon>Gleicheniales</taxon>
        <taxon>Dipteridaceae</taxon>
        <taxon>Dipteris</taxon>
    </lineage>
</organism>
<evidence type="ECO:0000256" key="10">
    <source>
        <dbReference type="ARBA" id="ARBA00022967"/>
    </source>
</evidence>
<evidence type="ECO:0000256" key="5">
    <source>
        <dbReference type="ARBA" id="ARBA00018648"/>
    </source>
</evidence>
<evidence type="ECO:0000256" key="11">
    <source>
        <dbReference type="ARBA" id="ARBA00022989"/>
    </source>
</evidence>
<evidence type="ECO:0000259" key="19">
    <source>
        <dbReference type="Pfam" id="PF00361"/>
    </source>
</evidence>
<feature type="region of interest" description="Disordered" evidence="18">
    <location>
        <begin position="482"/>
        <end position="515"/>
    </location>
</feature>
<dbReference type="GO" id="GO:0008137">
    <property type="term" value="F:NADH dehydrogenase (ubiquinone) activity"/>
    <property type="evidence" value="ECO:0007669"/>
    <property type="project" value="InterPro"/>
</dbReference>
<geneLocation type="chloroplast" evidence="22"/>
<evidence type="ECO:0000259" key="21">
    <source>
        <dbReference type="Pfam" id="PF01010"/>
    </source>
</evidence>
<keyword evidence="6 17" id="KW-0812">Transmembrane</keyword>
<dbReference type="GO" id="GO:0009535">
    <property type="term" value="C:chloroplast thylakoid membrane"/>
    <property type="evidence" value="ECO:0007669"/>
    <property type="project" value="UniProtKB-SubCell"/>
</dbReference>
<comment type="function">
    <text evidence="1 17">NDH shuttles electrons from NAD(P)H:plastoquinone, via FMN and iron-sulfur (Fe-S) centers, to quinones in the photosynthetic chain and possibly in a chloroplast respiratory chain. The immediate electron acceptor for the enzyme in this species is believed to be plastoquinone. Couples the redox reaction to proton translocation, and thus conserves the redox energy in a proton gradient.</text>
</comment>
<evidence type="ECO:0000256" key="1">
    <source>
        <dbReference type="ARBA" id="ARBA00004059"/>
    </source>
</evidence>
<feature type="transmembrane region" description="Helical" evidence="17">
    <location>
        <begin position="12"/>
        <end position="29"/>
    </location>
</feature>
<evidence type="ECO:0000256" key="17">
    <source>
        <dbReference type="RuleBase" id="RU364062"/>
    </source>
</evidence>
<evidence type="ECO:0000256" key="14">
    <source>
        <dbReference type="ARBA" id="ARBA00023136"/>
    </source>
</evidence>
<dbReference type="GO" id="GO:0042773">
    <property type="term" value="P:ATP synthesis coupled electron transport"/>
    <property type="evidence" value="ECO:0007669"/>
    <property type="project" value="InterPro"/>
</dbReference>
<reference evidence="22" key="1">
    <citation type="journal article" date="2018" name="Am. J. Bot.">
        <title>Order-level fern plastome phylogenomics: new insights from Hymenophyllales.</title>
        <authorList>
            <person name="Kuo L.Y."/>
            <person name="Qi X."/>
            <person name="Ma H."/>
            <person name="Li F.W."/>
        </authorList>
    </citation>
    <scope>NUCLEOTIDE SEQUENCE</scope>
</reference>
<dbReference type="Gene3D" id="1.20.5.2700">
    <property type="match status" value="1"/>
</dbReference>
<dbReference type="InterPro" id="IPR003945">
    <property type="entry name" value="NU5C-like"/>
</dbReference>
<dbReference type="EMBL" id="MH269299">
    <property type="protein sequence ID" value="AXX76444.1"/>
    <property type="molecule type" value="Genomic_DNA"/>
</dbReference>
<comment type="subunit">
    <text evidence="4 17">NDH is composed of at least 16 different subunits, 5 of which are encoded in the nucleus.</text>
</comment>
<keyword evidence="17" id="KW-0813">Transport</keyword>
<dbReference type="InterPro" id="IPR001750">
    <property type="entry name" value="ND/Mrp_TM"/>
</dbReference>
<evidence type="ECO:0000256" key="15">
    <source>
        <dbReference type="ARBA" id="ARBA00047726"/>
    </source>
</evidence>
<evidence type="ECO:0000256" key="8">
    <source>
        <dbReference type="ARBA" id="ARBA00022857"/>
    </source>
</evidence>
<evidence type="ECO:0000256" key="2">
    <source>
        <dbReference type="ARBA" id="ARBA00004454"/>
    </source>
</evidence>
<keyword evidence="17 22" id="KW-0934">Plastid</keyword>
<evidence type="ECO:0000256" key="7">
    <source>
        <dbReference type="ARBA" id="ARBA00022719"/>
    </source>
</evidence>
<feature type="transmembrane region" description="Helical" evidence="17">
    <location>
        <begin position="433"/>
        <end position="451"/>
    </location>
</feature>
<evidence type="ECO:0000256" key="16">
    <source>
        <dbReference type="ARBA" id="ARBA00048026"/>
    </source>
</evidence>
<keyword evidence="9 17" id="KW-0618">Plastoquinone</keyword>
<feature type="transmembrane region" description="Helical" evidence="17">
    <location>
        <begin position="92"/>
        <end position="110"/>
    </location>
</feature>
<dbReference type="GO" id="GO:0048038">
    <property type="term" value="F:quinone binding"/>
    <property type="evidence" value="ECO:0007669"/>
    <property type="project" value="UniProtKB-KW"/>
</dbReference>
<dbReference type="PRINTS" id="PR01434">
    <property type="entry name" value="NADHDHGNASE5"/>
</dbReference>
<comment type="catalytic activity">
    <reaction evidence="15 17">
        <text>a plastoquinone + NADPH + (n+1) H(+)(in) = a plastoquinol + NADP(+) + n H(+)(out)</text>
        <dbReference type="Rhea" id="RHEA:42612"/>
        <dbReference type="Rhea" id="RHEA-COMP:9561"/>
        <dbReference type="Rhea" id="RHEA-COMP:9562"/>
        <dbReference type="ChEBI" id="CHEBI:15378"/>
        <dbReference type="ChEBI" id="CHEBI:17757"/>
        <dbReference type="ChEBI" id="CHEBI:57783"/>
        <dbReference type="ChEBI" id="CHEBI:58349"/>
        <dbReference type="ChEBI" id="CHEBI:62192"/>
    </reaction>
</comment>
<comment type="catalytic activity">
    <reaction evidence="16 17">
        <text>a plastoquinone + NADH + (n+1) H(+)(in) = a plastoquinol + NAD(+) + n H(+)(out)</text>
        <dbReference type="Rhea" id="RHEA:42608"/>
        <dbReference type="Rhea" id="RHEA-COMP:9561"/>
        <dbReference type="Rhea" id="RHEA-COMP:9562"/>
        <dbReference type="ChEBI" id="CHEBI:15378"/>
        <dbReference type="ChEBI" id="CHEBI:17757"/>
        <dbReference type="ChEBI" id="CHEBI:57540"/>
        <dbReference type="ChEBI" id="CHEBI:57945"/>
        <dbReference type="ChEBI" id="CHEBI:62192"/>
    </reaction>
</comment>
<dbReference type="Pfam" id="PF00361">
    <property type="entry name" value="Proton_antipo_M"/>
    <property type="match status" value="1"/>
</dbReference>
<feature type="transmembrane region" description="Helical" evidence="17">
    <location>
        <begin position="318"/>
        <end position="339"/>
    </location>
</feature>
<evidence type="ECO:0000256" key="9">
    <source>
        <dbReference type="ARBA" id="ARBA00022957"/>
    </source>
</evidence>
<dbReference type="EC" id="7.1.1.-" evidence="17"/>
<proteinExistence type="inferred from homology"/>
<dbReference type="NCBIfam" id="TIGR01974">
    <property type="entry name" value="NDH_I_L"/>
    <property type="match status" value="1"/>
</dbReference>
<feature type="domain" description="NADH:ubiquinone/plastoquinone oxidoreductase chloroplast chain 5 C-terminal" evidence="21">
    <location>
        <begin position="521"/>
        <end position="673"/>
    </location>
</feature>
<dbReference type="GO" id="GO:0015990">
    <property type="term" value="P:electron transport coupled proton transport"/>
    <property type="evidence" value="ECO:0007669"/>
    <property type="project" value="TreeGrafter"/>
</dbReference>
<accession>A0A385GP90</accession>
<dbReference type="AlphaFoldDB" id="A0A385GP90"/>
<dbReference type="PANTHER" id="PTHR42829">
    <property type="entry name" value="NADH-UBIQUINONE OXIDOREDUCTASE CHAIN 5"/>
    <property type="match status" value="1"/>
</dbReference>
<feature type="transmembrane region" description="Helical" evidence="17">
    <location>
        <begin position="390"/>
        <end position="412"/>
    </location>
</feature>
<evidence type="ECO:0000313" key="22">
    <source>
        <dbReference type="EMBL" id="AXX76444.1"/>
    </source>
</evidence>
<keyword evidence="11 17" id="KW-1133">Transmembrane helix</keyword>
<gene>
    <name evidence="17 22" type="primary">ndhF</name>
</gene>
<dbReference type="InterPro" id="IPR018393">
    <property type="entry name" value="NADHpl_OxRdtase_5_subgr"/>
</dbReference>
<comment type="similarity">
    <text evidence="3 17">Belongs to the complex I subunit 5 family.</text>
</comment>
<dbReference type="Pfam" id="PF01010">
    <property type="entry name" value="Proton_antipo_C"/>
    <property type="match status" value="1"/>
</dbReference>
<evidence type="ECO:0000256" key="18">
    <source>
        <dbReference type="SAM" id="MobiDB-lite"/>
    </source>
</evidence>
<evidence type="ECO:0000259" key="20">
    <source>
        <dbReference type="Pfam" id="PF00662"/>
    </source>
</evidence>
<dbReference type="InterPro" id="IPR001516">
    <property type="entry name" value="Proton_antipo_N"/>
</dbReference>
<keyword evidence="10" id="KW-1278">Translocase</keyword>
<keyword evidence="8 17" id="KW-0521">NADP</keyword>
<dbReference type="GO" id="GO:0003954">
    <property type="term" value="F:NADH dehydrogenase activity"/>
    <property type="evidence" value="ECO:0007669"/>
    <property type="project" value="TreeGrafter"/>
</dbReference>
<protein>
    <recommendedName>
        <fullName evidence="5 17">NAD(P)H-quinone oxidoreductase subunit 5, chloroplastic</fullName>
        <ecNumber evidence="17">7.1.1.-</ecNumber>
    </recommendedName>
    <alternativeName>
        <fullName evidence="17">NADH-plastoquinone oxidoreductase subunit 5</fullName>
    </alternativeName>
</protein>
<keyword evidence="7 17" id="KW-0874">Quinone</keyword>